<evidence type="ECO:0000256" key="1">
    <source>
        <dbReference type="SAM" id="MobiDB-lite"/>
    </source>
</evidence>
<name>A0AAE1PXU5_9EUCA</name>
<evidence type="ECO:0000313" key="2">
    <source>
        <dbReference type="EMBL" id="KAK4316393.1"/>
    </source>
</evidence>
<proteinExistence type="predicted"/>
<feature type="region of interest" description="Disordered" evidence="1">
    <location>
        <begin position="51"/>
        <end position="121"/>
    </location>
</feature>
<feature type="compositionally biased region" description="Basic residues" evidence="1">
    <location>
        <begin position="1"/>
        <end position="10"/>
    </location>
</feature>
<evidence type="ECO:0000313" key="3">
    <source>
        <dbReference type="Proteomes" id="UP001292094"/>
    </source>
</evidence>
<accession>A0AAE1PXU5</accession>
<dbReference type="Proteomes" id="UP001292094">
    <property type="component" value="Unassembled WGS sequence"/>
</dbReference>
<dbReference type="AlphaFoldDB" id="A0AAE1PXU5"/>
<feature type="compositionally biased region" description="Low complexity" evidence="1">
    <location>
        <begin position="63"/>
        <end position="73"/>
    </location>
</feature>
<sequence length="121" mass="13659">MAPGKQHPRKHDKEGKMWSWARRRTFSPPLSSTPLHPIPLIHFTILTHSISAHSSTPPHPTHPIHSTTLIHSTPPHSSTQLYHTHPLHSTPLTHSTPPYPTPLTHSTPLLHSGKVRQDRDR</sequence>
<feature type="compositionally biased region" description="Low complexity" evidence="1">
    <location>
        <begin position="81"/>
        <end position="112"/>
    </location>
</feature>
<comment type="caution">
    <text evidence="2">The sequence shown here is derived from an EMBL/GenBank/DDBJ whole genome shotgun (WGS) entry which is preliminary data.</text>
</comment>
<organism evidence="2 3">
    <name type="scientific">Petrolisthes manimaculis</name>
    <dbReference type="NCBI Taxonomy" id="1843537"/>
    <lineage>
        <taxon>Eukaryota</taxon>
        <taxon>Metazoa</taxon>
        <taxon>Ecdysozoa</taxon>
        <taxon>Arthropoda</taxon>
        <taxon>Crustacea</taxon>
        <taxon>Multicrustacea</taxon>
        <taxon>Malacostraca</taxon>
        <taxon>Eumalacostraca</taxon>
        <taxon>Eucarida</taxon>
        <taxon>Decapoda</taxon>
        <taxon>Pleocyemata</taxon>
        <taxon>Anomura</taxon>
        <taxon>Galatheoidea</taxon>
        <taxon>Porcellanidae</taxon>
        <taxon>Petrolisthes</taxon>
    </lineage>
</organism>
<keyword evidence="3" id="KW-1185">Reference proteome</keyword>
<dbReference type="EMBL" id="JAWZYT010001025">
    <property type="protein sequence ID" value="KAK4316393.1"/>
    <property type="molecule type" value="Genomic_DNA"/>
</dbReference>
<feature type="region of interest" description="Disordered" evidence="1">
    <location>
        <begin position="1"/>
        <end position="20"/>
    </location>
</feature>
<gene>
    <name evidence="2" type="ORF">Pmani_012443</name>
</gene>
<reference evidence="2" key="1">
    <citation type="submission" date="2023-11" db="EMBL/GenBank/DDBJ databases">
        <title>Genome assemblies of two species of porcelain crab, Petrolisthes cinctipes and Petrolisthes manimaculis (Anomura: Porcellanidae).</title>
        <authorList>
            <person name="Angst P."/>
        </authorList>
    </citation>
    <scope>NUCLEOTIDE SEQUENCE</scope>
    <source>
        <strain evidence="2">PB745_02</strain>
        <tissue evidence="2">Gill</tissue>
    </source>
</reference>
<protein>
    <submittedName>
        <fullName evidence="2">Uncharacterized protein</fullName>
    </submittedName>
</protein>